<dbReference type="EMBL" id="BPLR01018110">
    <property type="protein sequence ID" value="GIY97027.1"/>
    <property type="molecule type" value="Genomic_DNA"/>
</dbReference>
<keyword evidence="2" id="KW-1185">Reference proteome</keyword>
<reference evidence="1 2" key="1">
    <citation type="submission" date="2021-06" db="EMBL/GenBank/DDBJ databases">
        <title>Caerostris extrusa draft genome.</title>
        <authorList>
            <person name="Kono N."/>
            <person name="Arakawa K."/>
        </authorList>
    </citation>
    <scope>NUCLEOTIDE SEQUENCE [LARGE SCALE GENOMIC DNA]</scope>
</reference>
<protein>
    <submittedName>
        <fullName evidence="1">Uncharacterized protein</fullName>
    </submittedName>
</protein>
<proteinExistence type="predicted"/>
<sequence length="132" mass="14680">MYAKWTLVVNEDVASRIQTWRPTSKATQIYSNEPLTATITIHIDLEMPPVMNATVFHCKSRVSGLFVEYQVPDKIQYDGSMEFQYGGNIILSTVSAWGMGPVRCQYAVSVWYSGGTSVRWQYGTSVGGSIGL</sequence>
<comment type="caution">
    <text evidence="1">The sequence shown here is derived from an EMBL/GenBank/DDBJ whole genome shotgun (WGS) entry which is preliminary data.</text>
</comment>
<name>A0AAV4XPE1_CAEEX</name>
<dbReference type="AlphaFoldDB" id="A0AAV4XPE1"/>
<dbReference type="Proteomes" id="UP001054945">
    <property type="component" value="Unassembled WGS sequence"/>
</dbReference>
<organism evidence="1 2">
    <name type="scientific">Caerostris extrusa</name>
    <name type="common">Bark spider</name>
    <name type="synonym">Caerostris bankana</name>
    <dbReference type="NCBI Taxonomy" id="172846"/>
    <lineage>
        <taxon>Eukaryota</taxon>
        <taxon>Metazoa</taxon>
        <taxon>Ecdysozoa</taxon>
        <taxon>Arthropoda</taxon>
        <taxon>Chelicerata</taxon>
        <taxon>Arachnida</taxon>
        <taxon>Araneae</taxon>
        <taxon>Araneomorphae</taxon>
        <taxon>Entelegynae</taxon>
        <taxon>Araneoidea</taxon>
        <taxon>Araneidae</taxon>
        <taxon>Caerostris</taxon>
    </lineage>
</organism>
<evidence type="ECO:0000313" key="1">
    <source>
        <dbReference type="EMBL" id="GIY97027.1"/>
    </source>
</evidence>
<evidence type="ECO:0000313" key="2">
    <source>
        <dbReference type="Proteomes" id="UP001054945"/>
    </source>
</evidence>
<accession>A0AAV4XPE1</accession>
<gene>
    <name evidence="1" type="ORF">CEXT_298031</name>
</gene>